<dbReference type="Proteomes" id="UP001217324">
    <property type="component" value="Chromosome"/>
</dbReference>
<reference evidence="2 4" key="1">
    <citation type="submission" date="2016-10" db="EMBL/GenBank/DDBJ databases">
        <authorList>
            <person name="de Groot N.N."/>
        </authorList>
    </citation>
    <scope>NUCLEOTIDE SEQUENCE [LARGE SCALE GENOMIC DNA]</scope>
    <source>
        <strain evidence="2 4">M79</strain>
    </source>
</reference>
<accession>A0A1I4H7I0</accession>
<dbReference type="EMBL" id="CP118627">
    <property type="protein sequence ID" value="WEA14381.1"/>
    <property type="molecule type" value="Genomic_DNA"/>
</dbReference>
<dbReference type="Proteomes" id="UP000181969">
    <property type="component" value="Unassembled WGS sequence"/>
</dbReference>
<keyword evidence="1" id="KW-0472">Membrane</keyword>
<feature type="transmembrane region" description="Helical" evidence="1">
    <location>
        <begin position="6"/>
        <end position="25"/>
    </location>
</feature>
<keyword evidence="1" id="KW-1133">Transmembrane helix</keyword>
<evidence type="ECO:0000256" key="1">
    <source>
        <dbReference type="SAM" id="Phobius"/>
    </source>
</evidence>
<dbReference type="Pfam" id="PF06961">
    <property type="entry name" value="DUF1294"/>
    <property type="match status" value="1"/>
</dbReference>
<dbReference type="OMA" id="KTKKWYF"/>
<gene>
    <name evidence="3" type="ORF">PWF74_02465</name>
    <name evidence="2" type="ORF">SAMN05216438_10735</name>
</gene>
<feature type="transmembrane region" description="Helical" evidence="1">
    <location>
        <begin position="68"/>
        <end position="89"/>
    </location>
</feature>
<proteinExistence type="predicted"/>
<evidence type="ECO:0000313" key="3">
    <source>
        <dbReference type="EMBL" id="WEA14381.1"/>
    </source>
</evidence>
<evidence type="ECO:0000313" key="4">
    <source>
        <dbReference type="Proteomes" id="UP000181969"/>
    </source>
</evidence>
<evidence type="ECO:0000313" key="2">
    <source>
        <dbReference type="EMBL" id="SFL37376.1"/>
    </source>
</evidence>
<dbReference type="OrthoDB" id="1698854at2"/>
<keyword evidence="1" id="KW-0812">Transmembrane</keyword>
<reference evidence="3" key="2">
    <citation type="submission" date="2023-02" db="EMBL/GenBank/DDBJ databases">
        <title>Comparative genomics and fermentation flavor characterization of five lactic acid bacteria reveal flavor biosynthesis metabolic pathways in fermented muskmelon puree.</title>
        <authorList>
            <person name="Yuan L."/>
            <person name="Li M."/>
            <person name="Xu X."/>
            <person name="Lao F."/>
            <person name="Wu J."/>
        </authorList>
    </citation>
    <scope>NUCLEOTIDE SEQUENCE</scope>
    <source>
        <strain evidence="3">Pa-2</strain>
    </source>
</reference>
<feature type="transmembrane region" description="Helical" evidence="1">
    <location>
        <begin position="37"/>
        <end position="56"/>
    </location>
</feature>
<organism evidence="2 4">
    <name type="scientific">Lactococcus garvieae</name>
    <dbReference type="NCBI Taxonomy" id="1363"/>
    <lineage>
        <taxon>Bacteria</taxon>
        <taxon>Bacillati</taxon>
        <taxon>Bacillota</taxon>
        <taxon>Bacilli</taxon>
        <taxon>Lactobacillales</taxon>
        <taxon>Streptococcaceae</taxon>
        <taxon>Lactococcus</taxon>
    </lineage>
</organism>
<dbReference type="AlphaFoldDB" id="A0A1I4H7I0"/>
<protein>
    <submittedName>
        <fullName evidence="3">DUF1294 domain-containing protein</fullName>
    </submittedName>
    <submittedName>
        <fullName evidence="2">Uncharacterized membrane protein YsdA, DUF1294 family</fullName>
    </submittedName>
</protein>
<name>A0A1I4H7I0_9LACT</name>
<dbReference type="InterPro" id="IPR010718">
    <property type="entry name" value="DUF1294"/>
</dbReference>
<dbReference type="RefSeq" id="WP_014025073.1">
    <property type="nucleotide sequence ID" value="NZ_AP027239.1"/>
</dbReference>
<dbReference type="EMBL" id="FOTJ01000007">
    <property type="protein sequence ID" value="SFL37376.1"/>
    <property type="molecule type" value="Genomic_DNA"/>
</dbReference>
<sequence>MATTGILILTALIIWNIIVFLFYAIDKYKAQHHLWRIPEKVLISQAILGGGLGAFLGGKICRHKTQKAYFLVSWYLGLAIDLILVVLIFKTLLK</sequence>